<name>A0A261S337_9BORD</name>
<feature type="region of interest" description="Disordered" evidence="1">
    <location>
        <begin position="124"/>
        <end position="160"/>
    </location>
</feature>
<reference evidence="3" key="1">
    <citation type="submission" date="2017-05" db="EMBL/GenBank/DDBJ databases">
        <title>Complete and WGS of Bordetella genogroups.</title>
        <authorList>
            <person name="Spilker T."/>
            <person name="Lipuma J."/>
        </authorList>
    </citation>
    <scope>NUCLEOTIDE SEQUENCE [LARGE SCALE GENOMIC DNA]</scope>
    <source>
        <strain evidence="3">AU16122</strain>
    </source>
</reference>
<evidence type="ECO:0000313" key="3">
    <source>
        <dbReference type="Proteomes" id="UP000216020"/>
    </source>
</evidence>
<dbReference type="EMBL" id="NEVM01000005">
    <property type="protein sequence ID" value="OZI31756.1"/>
    <property type="molecule type" value="Genomic_DNA"/>
</dbReference>
<gene>
    <name evidence="2" type="ORF">CAL29_28210</name>
</gene>
<dbReference type="Proteomes" id="UP000216020">
    <property type="component" value="Unassembled WGS sequence"/>
</dbReference>
<dbReference type="OrthoDB" id="9964888at2"/>
<comment type="caution">
    <text evidence="2">The sequence shown here is derived from an EMBL/GenBank/DDBJ whole genome shotgun (WGS) entry which is preliminary data.</text>
</comment>
<organism evidence="2 3">
    <name type="scientific">Bordetella genomosp. 10</name>
    <dbReference type="NCBI Taxonomy" id="1416804"/>
    <lineage>
        <taxon>Bacteria</taxon>
        <taxon>Pseudomonadati</taxon>
        <taxon>Pseudomonadota</taxon>
        <taxon>Betaproteobacteria</taxon>
        <taxon>Burkholderiales</taxon>
        <taxon>Alcaligenaceae</taxon>
        <taxon>Bordetella</taxon>
    </lineage>
</organism>
<accession>A0A261S337</accession>
<keyword evidence="3" id="KW-1185">Reference proteome</keyword>
<dbReference type="AlphaFoldDB" id="A0A261S337"/>
<protein>
    <submittedName>
        <fullName evidence="2">Uncharacterized protein</fullName>
    </submittedName>
</protein>
<sequence>MSNRNIHPQGAEGTSHARTVAKRVNTVKQGPVPTTASISTDGFVAAEQWYAAFHEKAEAKRGYYFRSQLREAFNALPQAQRGDFLDAIGALLVDWRAVGGWPIPGKKNLLESISLGLMTPEEQDRWQSRAYPQEEDGAAPAEGGEKAPSDAEPTQVAPETELDTLGVAIARLDEITHDLDGGHVVLEAIKRLSSDKVVQDLVEHVLGIVSYQLCSIDELVTDLALYRRAGGDHE</sequence>
<dbReference type="RefSeq" id="WP_094856162.1">
    <property type="nucleotide sequence ID" value="NZ_NEVM01000005.1"/>
</dbReference>
<evidence type="ECO:0000256" key="1">
    <source>
        <dbReference type="SAM" id="MobiDB-lite"/>
    </source>
</evidence>
<proteinExistence type="predicted"/>
<evidence type="ECO:0000313" key="2">
    <source>
        <dbReference type="EMBL" id="OZI31756.1"/>
    </source>
</evidence>